<evidence type="ECO:0000313" key="2">
    <source>
        <dbReference type="Proteomes" id="UP000523601"/>
    </source>
</evidence>
<organism evidence="1 2">
    <name type="scientific">Donghicola mangrovi</name>
    <dbReference type="NCBI Taxonomy" id="2729614"/>
    <lineage>
        <taxon>Bacteria</taxon>
        <taxon>Pseudomonadati</taxon>
        <taxon>Pseudomonadota</taxon>
        <taxon>Alphaproteobacteria</taxon>
        <taxon>Rhodobacterales</taxon>
        <taxon>Roseobacteraceae</taxon>
        <taxon>Donghicola</taxon>
    </lineage>
</organism>
<gene>
    <name evidence="1" type="ORF">HJ526_07805</name>
</gene>
<accession>A0ABX2PD64</accession>
<comment type="caution">
    <text evidence="1">The sequence shown here is derived from an EMBL/GenBank/DDBJ whole genome shotgun (WGS) entry which is preliminary data.</text>
</comment>
<reference evidence="1 2" key="1">
    <citation type="submission" date="2020-04" db="EMBL/GenBank/DDBJ databases">
        <title>Donghicola sp., a member of the Rhodobacteraceae family isolated from mangrove forest in Thailand.</title>
        <authorList>
            <person name="Charoenyingcharoen P."/>
            <person name="Yukphan P."/>
        </authorList>
    </citation>
    <scope>NUCLEOTIDE SEQUENCE [LARGE SCALE GENOMIC DNA]</scope>
    <source>
        <strain evidence="1 2">C2-DW-16</strain>
    </source>
</reference>
<evidence type="ECO:0000313" key="1">
    <source>
        <dbReference type="EMBL" id="NVO27318.1"/>
    </source>
</evidence>
<proteinExistence type="predicted"/>
<dbReference type="Proteomes" id="UP000523601">
    <property type="component" value="Unassembled WGS sequence"/>
</dbReference>
<protein>
    <submittedName>
        <fullName evidence="1">Uncharacterized protein</fullName>
    </submittedName>
</protein>
<name>A0ABX2PD64_9RHOB</name>
<keyword evidence="2" id="KW-1185">Reference proteome</keyword>
<dbReference type="RefSeq" id="WP_176853731.1">
    <property type="nucleotide sequence ID" value="NZ_JABCJD010000003.1"/>
</dbReference>
<dbReference type="EMBL" id="JABCJD010000003">
    <property type="protein sequence ID" value="NVO27318.1"/>
    <property type="molecule type" value="Genomic_DNA"/>
</dbReference>
<sequence>MEIPMSGACLDARKVTQRRATAKAGIAPEFCGKPRQNSQNHYDCSDLFRIKKHRLKDFGDNGNKALKVTFRNRNLRAGGVCNFEGCMSMLCDEPHVDQKKKARRVHLTDAEWTALTGAAKQRRISASQLVALWIFSRAAKPAARGVPDRLLQELHYAIRQNEDVHLAFNDGITPIPTALASALWANTAALNALLERLE</sequence>